<dbReference type="InterPro" id="IPR002104">
    <property type="entry name" value="Integrase_catalytic"/>
</dbReference>
<dbReference type="AlphaFoldDB" id="A0ABD4UIH6"/>
<sequence length="293" mass="32854">MRLLSSTADLVISGVPYEGLPILLWDNMERCAEANEFLRSYLLSGSIGSFKSWEPIGRALYDFFSFLQAHELQWTDVDRGEEKTLLAAYRDYSLNTAGLGRTAVRTRLRYPCAFYAFAQERGWIAQLPFAYEARQAMRPGSYLAHVDATGGRSDVPDVLPRVQKTLPKYLKLSEIASLLSAAANPHHRMMLRLALGSGLRKHELATFPRAYVFDPDLAGNRKRSIAIDLGPGDGNGMQTKGSKSRRILIGRRLMRDLNHYAVHLRGMRSSLSSTPCIFKPRTGSGSPMRLWDV</sequence>
<dbReference type="SUPFAM" id="SSF56349">
    <property type="entry name" value="DNA breaking-rejoining enzymes"/>
    <property type="match status" value="1"/>
</dbReference>
<dbReference type="GO" id="GO:0003677">
    <property type="term" value="F:DNA binding"/>
    <property type="evidence" value="ECO:0007669"/>
    <property type="project" value="UniProtKB-UniRule"/>
</dbReference>
<evidence type="ECO:0000256" key="4">
    <source>
        <dbReference type="PROSITE-ProRule" id="PRU01248"/>
    </source>
</evidence>
<evidence type="ECO:0000313" key="8">
    <source>
        <dbReference type="Proteomes" id="UP000191686"/>
    </source>
</evidence>
<dbReference type="PROSITE" id="PS51900">
    <property type="entry name" value="CB"/>
    <property type="match status" value="1"/>
</dbReference>
<reference evidence="7 8" key="1">
    <citation type="journal article" date="2017" name="Front. Microbiol.">
        <title>Genomics reveals a unique clone of Burkholderia cenocepacia harbouring an actively excising novel genomic island.</title>
        <authorList>
            <person name="Patil P."/>
            <person name="Mali S."/>
            <person name="Midha S."/>
            <person name="Gautam V."/>
            <person name="Dash L."/>
            <person name="Kumar S."/>
            <person name="Shastri J."/>
            <person name="Singhal L."/>
            <person name="Patil P.B."/>
        </authorList>
    </citation>
    <scope>NUCLEOTIDE SEQUENCE [LARGE SCALE GENOMIC DNA]</scope>
    <source>
        <strain evidence="7 8">BC-19</strain>
    </source>
</reference>
<comment type="caution">
    <text evidence="7">The sequence shown here is derived from an EMBL/GenBank/DDBJ whole genome shotgun (WGS) entry which is preliminary data.</text>
</comment>
<evidence type="ECO:0000256" key="1">
    <source>
        <dbReference type="ARBA" id="ARBA00022908"/>
    </source>
</evidence>
<dbReference type="Proteomes" id="UP000191686">
    <property type="component" value="Unassembled WGS sequence"/>
</dbReference>
<proteinExistence type="predicted"/>
<accession>A0ABD4UIH6</accession>
<organism evidence="7 8">
    <name type="scientific">Burkholderia cenocepacia</name>
    <dbReference type="NCBI Taxonomy" id="95486"/>
    <lineage>
        <taxon>Bacteria</taxon>
        <taxon>Pseudomonadati</taxon>
        <taxon>Pseudomonadota</taxon>
        <taxon>Betaproteobacteria</taxon>
        <taxon>Burkholderiales</taxon>
        <taxon>Burkholderiaceae</taxon>
        <taxon>Burkholderia</taxon>
        <taxon>Burkholderia cepacia complex</taxon>
    </lineage>
</organism>
<reference evidence="7 8" key="2">
    <citation type="journal article" date="2017" name="Front. Microbiol.">
        <title>Genomics Reveals a Unique Clone of Burkholderia cenocepacia Harboring an Actively Excising Novel Genomic Island.</title>
        <authorList>
            <person name="Patil P.P."/>
            <person name="Mali S."/>
            <person name="Midha S."/>
            <person name="Gautam V."/>
            <person name="Dash L."/>
            <person name="Kumar S."/>
            <person name="Shastri J."/>
            <person name="Singhal L."/>
            <person name="Patil P.B."/>
        </authorList>
    </citation>
    <scope>NUCLEOTIDE SEQUENCE [LARGE SCALE GENOMIC DNA]</scope>
    <source>
        <strain evidence="7 8">BC-19</strain>
    </source>
</reference>
<evidence type="ECO:0000259" key="5">
    <source>
        <dbReference type="PROSITE" id="PS51898"/>
    </source>
</evidence>
<evidence type="ECO:0000259" key="6">
    <source>
        <dbReference type="PROSITE" id="PS51900"/>
    </source>
</evidence>
<dbReference type="Gene3D" id="1.10.150.130">
    <property type="match status" value="1"/>
</dbReference>
<dbReference type="InterPro" id="IPR044068">
    <property type="entry name" value="CB"/>
</dbReference>
<name>A0ABD4UIH6_9BURK</name>
<dbReference type="InterPro" id="IPR011010">
    <property type="entry name" value="DNA_brk_join_enz"/>
</dbReference>
<dbReference type="GO" id="GO:0015074">
    <property type="term" value="P:DNA integration"/>
    <property type="evidence" value="ECO:0007669"/>
    <property type="project" value="UniProtKB-KW"/>
</dbReference>
<dbReference type="PROSITE" id="PS51898">
    <property type="entry name" value="TYR_RECOMBINASE"/>
    <property type="match status" value="1"/>
</dbReference>
<dbReference type="InterPro" id="IPR013762">
    <property type="entry name" value="Integrase-like_cat_sf"/>
</dbReference>
<dbReference type="EMBL" id="JYMX02000018">
    <property type="protein sequence ID" value="MCW3714023.1"/>
    <property type="molecule type" value="Genomic_DNA"/>
</dbReference>
<feature type="domain" description="Tyr recombinase" evidence="5">
    <location>
        <begin position="165"/>
        <end position="293"/>
    </location>
</feature>
<evidence type="ECO:0000256" key="3">
    <source>
        <dbReference type="ARBA" id="ARBA00023172"/>
    </source>
</evidence>
<feature type="domain" description="Core-binding (CB)" evidence="6">
    <location>
        <begin position="32"/>
        <end position="119"/>
    </location>
</feature>
<protein>
    <submittedName>
        <fullName evidence="7">Site-specific integrase</fullName>
    </submittedName>
</protein>
<dbReference type="RefSeq" id="WP_080323980.1">
    <property type="nucleotide sequence ID" value="NZ_JAIMII010000035.1"/>
</dbReference>
<evidence type="ECO:0000313" key="7">
    <source>
        <dbReference type="EMBL" id="MCW3714023.1"/>
    </source>
</evidence>
<dbReference type="Gene3D" id="1.10.443.10">
    <property type="entry name" value="Intergrase catalytic core"/>
    <property type="match status" value="1"/>
</dbReference>
<dbReference type="InterPro" id="IPR010998">
    <property type="entry name" value="Integrase_recombinase_N"/>
</dbReference>
<gene>
    <name evidence="7" type="ORF">UE95_022275</name>
</gene>
<keyword evidence="1" id="KW-0229">DNA integration</keyword>
<keyword evidence="2 4" id="KW-0238">DNA-binding</keyword>
<keyword evidence="3" id="KW-0233">DNA recombination</keyword>
<dbReference type="GO" id="GO:0006310">
    <property type="term" value="P:DNA recombination"/>
    <property type="evidence" value="ECO:0007669"/>
    <property type="project" value="UniProtKB-KW"/>
</dbReference>
<evidence type="ECO:0000256" key="2">
    <source>
        <dbReference type="ARBA" id="ARBA00023125"/>
    </source>
</evidence>